<keyword evidence="3" id="KW-1185">Reference proteome</keyword>
<feature type="domain" description="Polysaccharide pyruvyl transferase" evidence="1">
    <location>
        <begin position="28"/>
        <end position="63"/>
    </location>
</feature>
<proteinExistence type="predicted"/>
<evidence type="ECO:0000313" key="2">
    <source>
        <dbReference type="EMBL" id="KAK7091498.1"/>
    </source>
</evidence>
<gene>
    <name evidence="2" type="ORF">V1264_009169</name>
</gene>
<dbReference type="Proteomes" id="UP001374579">
    <property type="component" value="Unassembled WGS sequence"/>
</dbReference>
<accession>A0AAN9AQV7</accession>
<protein>
    <recommendedName>
        <fullName evidence="1">Polysaccharide pyruvyl transferase domain-containing protein</fullName>
    </recommendedName>
</protein>
<evidence type="ECO:0000313" key="3">
    <source>
        <dbReference type="Proteomes" id="UP001374579"/>
    </source>
</evidence>
<sequence length="117" mass="13354">MWKWDWLGMSSLKAEGTVKRAMHIMHNGLAILQQGRVLVTDRLHGHILSVLLDIPHVLLDNCHQKLSSFHNTWTRGLKNCRLADNAEDAARYVMELLDEYGDSLPPRLTAADIKEKL</sequence>
<dbReference type="Pfam" id="PF04230">
    <property type="entry name" value="PS_pyruv_trans"/>
    <property type="match status" value="1"/>
</dbReference>
<comment type="caution">
    <text evidence="2">The sequence shown here is derived from an EMBL/GenBank/DDBJ whole genome shotgun (WGS) entry which is preliminary data.</text>
</comment>
<dbReference type="EMBL" id="JBAMIC010000022">
    <property type="protein sequence ID" value="KAK7091498.1"/>
    <property type="molecule type" value="Genomic_DNA"/>
</dbReference>
<organism evidence="2 3">
    <name type="scientific">Littorina saxatilis</name>
    <dbReference type="NCBI Taxonomy" id="31220"/>
    <lineage>
        <taxon>Eukaryota</taxon>
        <taxon>Metazoa</taxon>
        <taxon>Spiralia</taxon>
        <taxon>Lophotrochozoa</taxon>
        <taxon>Mollusca</taxon>
        <taxon>Gastropoda</taxon>
        <taxon>Caenogastropoda</taxon>
        <taxon>Littorinimorpha</taxon>
        <taxon>Littorinoidea</taxon>
        <taxon>Littorinidae</taxon>
        <taxon>Littorina</taxon>
    </lineage>
</organism>
<reference evidence="2 3" key="1">
    <citation type="submission" date="2024-02" db="EMBL/GenBank/DDBJ databases">
        <title>Chromosome-scale genome assembly of the rough periwinkle Littorina saxatilis.</title>
        <authorList>
            <person name="De Jode A."/>
            <person name="Faria R."/>
            <person name="Formenti G."/>
            <person name="Sims Y."/>
            <person name="Smith T.P."/>
            <person name="Tracey A."/>
            <person name="Wood J.M.D."/>
            <person name="Zagrodzka Z.B."/>
            <person name="Johannesson K."/>
            <person name="Butlin R.K."/>
            <person name="Leder E.H."/>
        </authorList>
    </citation>
    <scope>NUCLEOTIDE SEQUENCE [LARGE SCALE GENOMIC DNA]</scope>
    <source>
        <strain evidence="2">Snail1</strain>
        <tissue evidence="2">Muscle</tissue>
    </source>
</reference>
<dbReference type="InterPro" id="IPR007345">
    <property type="entry name" value="Polysacch_pyruvyl_Trfase"/>
</dbReference>
<dbReference type="AlphaFoldDB" id="A0AAN9AQV7"/>
<evidence type="ECO:0000259" key="1">
    <source>
        <dbReference type="Pfam" id="PF04230"/>
    </source>
</evidence>
<name>A0AAN9AQV7_9CAEN</name>